<protein>
    <submittedName>
        <fullName evidence="1">Reductase</fullName>
    </submittedName>
</protein>
<organism evidence="1 2">
    <name type="scientific">Weissella muntiaci</name>
    <dbReference type="NCBI Taxonomy" id="2508881"/>
    <lineage>
        <taxon>Bacteria</taxon>
        <taxon>Bacillati</taxon>
        <taxon>Bacillota</taxon>
        <taxon>Bacilli</taxon>
        <taxon>Lactobacillales</taxon>
        <taxon>Lactobacillaceae</taxon>
        <taxon>Weissella</taxon>
    </lineage>
</organism>
<gene>
    <name evidence="1" type="ORF">ESZ50_09700</name>
</gene>
<name>A0A6C2C2V5_9LACO</name>
<reference evidence="1 2" key="1">
    <citation type="submission" date="2019-01" db="EMBL/GenBank/DDBJ databases">
        <title>Weissella sp. nov., a novel lactic acid bacterium isolated from animal feces.</title>
        <authorList>
            <person name="Wang L.-T."/>
        </authorList>
    </citation>
    <scope>NUCLEOTIDE SEQUENCE [LARGE SCALE GENOMIC DNA]</scope>
    <source>
        <strain evidence="1 2">8H-2</strain>
    </source>
</reference>
<dbReference type="EMBL" id="SDGZ01000024">
    <property type="protein sequence ID" value="TYC48039.1"/>
    <property type="molecule type" value="Genomic_DNA"/>
</dbReference>
<sequence>MFVVAKKEQSKILMGMLSYANDLTDLTAIQQEIEWYDHDEHRELLLWREVDSDRYPVCIGIEPLYGTVLVRRIVFSPGLSEAEKQYLGQTILHELTLRFPDEGITGTIITQPILNTWRDK</sequence>
<evidence type="ECO:0000313" key="2">
    <source>
        <dbReference type="Proteomes" id="UP000371977"/>
    </source>
</evidence>
<accession>A0A6C2C2V5</accession>
<keyword evidence="2" id="KW-1185">Reference proteome</keyword>
<dbReference type="RefSeq" id="WP_148623456.1">
    <property type="nucleotide sequence ID" value="NZ_SDGZ01000024.1"/>
</dbReference>
<dbReference type="AlphaFoldDB" id="A0A6C2C2V5"/>
<dbReference type="OrthoDB" id="2189687at2"/>
<dbReference type="Proteomes" id="UP000371977">
    <property type="component" value="Unassembled WGS sequence"/>
</dbReference>
<proteinExistence type="predicted"/>
<comment type="caution">
    <text evidence="1">The sequence shown here is derived from an EMBL/GenBank/DDBJ whole genome shotgun (WGS) entry which is preliminary data.</text>
</comment>
<evidence type="ECO:0000313" key="1">
    <source>
        <dbReference type="EMBL" id="TYC48039.1"/>
    </source>
</evidence>